<protein>
    <submittedName>
        <fullName evidence="2">AAA family ATPase</fullName>
    </submittedName>
</protein>
<dbReference type="InterPro" id="IPR003959">
    <property type="entry name" value="ATPase_AAA_core"/>
</dbReference>
<organism evidence="2 3">
    <name type="scientific">Methylococcus geothermalis</name>
    <dbReference type="NCBI Taxonomy" id="2681310"/>
    <lineage>
        <taxon>Bacteria</taxon>
        <taxon>Pseudomonadati</taxon>
        <taxon>Pseudomonadota</taxon>
        <taxon>Gammaproteobacteria</taxon>
        <taxon>Methylococcales</taxon>
        <taxon>Methylococcaceae</taxon>
        <taxon>Methylococcus</taxon>
    </lineage>
</organism>
<proteinExistence type="predicted"/>
<dbReference type="GO" id="GO:0005524">
    <property type="term" value="F:ATP binding"/>
    <property type="evidence" value="ECO:0007669"/>
    <property type="project" value="InterPro"/>
</dbReference>
<evidence type="ECO:0000313" key="2">
    <source>
        <dbReference type="EMBL" id="QJD30965.1"/>
    </source>
</evidence>
<dbReference type="Proteomes" id="UP000503004">
    <property type="component" value="Chromosome"/>
</dbReference>
<dbReference type="RefSeq" id="WP_169604238.1">
    <property type="nucleotide sequence ID" value="NZ_CP046565.1"/>
</dbReference>
<reference evidence="3" key="1">
    <citation type="submission" date="2019-12" db="EMBL/GenBank/DDBJ databases">
        <authorList>
            <person name="Awala S.I."/>
            <person name="Rhee S.K."/>
        </authorList>
    </citation>
    <scope>NUCLEOTIDE SEQUENCE [LARGE SCALE GENOMIC DNA]</scope>
    <source>
        <strain evidence="3">IM1</strain>
    </source>
</reference>
<accession>A0A858QB71</accession>
<gene>
    <name evidence="2" type="ORF">GNH96_14060</name>
</gene>
<keyword evidence="3" id="KW-1185">Reference proteome</keyword>
<evidence type="ECO:0000313" key="3">
    <source>
        <dbReference type="Proteomes" id="UP000503004"/>
    </source>
</evidence>
<name>A0A858QB71_9GAMM</name>
<dbReference type="GO" id="GO:0016887">
    <property type="term" value="F:ATP hydrolysis activity"/>
    <property type="evidence" value="ECO:0007669"/>
    <property type="project" value="InterPro"/>
</dbReference>
<dbReference type="KEGG" id="metu:GNH96_14060"/>
<dbReference type="Pfam" id="PF00004">
    <property type="entry name" value="AAA"/>
    <property type="match status" value="1"/>
</dbReference>
<dbReference type="EMBL" id="CP046565">
    <property type="protein sequence ID" value="QJD30965.1"/>
    <property type="molecule type" value="Genomic_DNA"/>
</dbReference>
<dbReference type="AlphaFoldDB" id="A0A858QB71"/>
<dbReference type="SUPFAM" id="SSF52540">
    <property type="entry name" value="P-loop containing nucleoside triphosphate hydrolases"/>
    <property type="match status" value="1"/>
</dbReference>
<sequence length="166" mass="18623">MSFQKMKLSLVNAYDRNVQVVRMKQLISDGHVIIGDHSPGKLRIPVLSGLTGIGKTACVTEFATEKDFELIKLDCSYMPSSTLATFMYSAINRILAGQINGCVLLIDNINEADSEWLELFDQYSKNYFDAPVNIADDANQDRICKTRERIDEIPEGLFIVGEQRPS</sequence>
<feature type="domain" description="ATPase AAA-type core" evidence="1">
    <location>
        <begin position="46"/>
        <end position="112"/>
    </location>
</feature>
<evidence type="ECO:0000259" key="1">
    <source>
        <dbReference type="Pfam" id="PF00004"/>
    </source>
</evidence>
<dbReference type="Gene3D" id="3.40.50.300">
    <property type="entry name" value="P-loop containing nucleotide triphosphate hydrolases"/>
    <property type="match status" value="1"/>
</dbReference>
<dbReference type="InterPro" id="IPR027417">
    <property type="entry name" value="P-loop_NTPase"/>
</dbReference>